<proteinExistence type="predicted"/>
<accession>E9G1P8</accession>
<protein>
    <submittedName>
        <fullName evidence="2">Uncharacterized protein</fullName>
    </submittedName>
</protein>
<dbReference type="KEGG" id="dpx:DAPPUDRAFT_307842"/>
<dbReference type="AlphaFoldDB" id="E9G1P8"/>
<feature type="chain" id="PRO_5003240781" evidence="1">
    <location>
        <begin position="22"/>
        <end position="108"/>
    </location>
</feature>
<keyword evidence="1" id="KW-0732">Signal</keyword>
<evidence type="ECO:0000256" key="1">
    <source>
        <dbReference type="SAM" id="SignalP"/>
    </source>
</evidence>
<dbReference type="InParanoid" id="E9G1P8"/>
<dbReference type="Proteomes" id="UP000000305">
    <property type="component" value="Unassembled WGS sequence"/>
</dbReference>
<name>E9G1P8_DAPPU</name>
<keyword evidence="3" id="KW-1185">Reference proteome</keyword>
<gene>
    <name evidence="2" type="ORF">DAPPUDRAFT_307842</name>
</gene>
<dbReference type="EMBL" id="GL732529">
    <property type="protein sequence ID" value="EFX86532.1"/>
    <property type="molecule type" value="Genomic_DNA"/>
</dbReference>
<dbReference type="HOGENOM" id="CLU_2199600_0_0_1"/>
<evidence type="ECO:0000313" key="2">
    <source>
        <dbReference type="EMBL" id="EFX86532.1"/>
    </source>
</evidence>
<organism evidence="2 3">
    <name type="scientific">Daphnia pulex</name>
    <name type="common">Water flea</name>
    <dbReference type="NCBI Taxonomy" id="6669"/>
    <lineage>
        <taxon>Eukaryota</taxon>
        <taxon>Metazoa</taxon>
        <taxon>Ecdysozoa</taxon>
        <taxon>Arthropoda</taxon>
        <taxon>Crustacea</taxon>
        <taxon>Branchiopoda</taxon>
        <taxon>Diplostraca</taxon>
        <taxon>Cladocera</taxon>
        <taxon>Anomopoda</taxon>
        <taxon>Daphniidae</taxon>
        <taxon>Daphnia</taxon>
    </lineage>
</organism>
<evidence type="ECO:0000313" key="3">
    <source>
        <dbReference type="Proteomes" id="UP000000305"/>
    </source>
</evidence>
<feature type="signal peptide" evidence="1">
    <location>
        <begin position="1"/>
        <end position="21"/>
    </location>
</feature>
<reference evidence="2 3" key="1">
    <citation type="journal article" date="2011" name="Science">
        <title>The ecoresponsive genome of Daphnia pulex.</title>
        <authorList>
            <person name="Colbourne J.K."/>
            <person name="Pfrender M.E."/>
            <person name="Gilbert D."/>
            <person name="Thomas W.K."/>
            <person name="Tucker A."/>
            <person name="Oakley T.H."/>
            <person name="Tokishita S."/>
            <person name="Aerts A."/>
            <person name="Arnold G.J."/>
            <person name="Basu M.K."/>
            <person name="Bauer D.J."/>
            <person name="Caceres C.E."/>
            <person name="Carmel L."/>
            <person name="Casola C."/>
            <person name="Choi J.H."/>
            <person name="Detter J.C."/>
            <person name="Dong Q."/>
            <person name="Dusheyko S."/>
            <person name="Eads B.D."/>
            <person name="Frohlich T."/>
            <person name="Geiler-Samerotte K.A."/>
            <person name="Gerlach D."/>
            <person name="Hatcher P."/>
            <person name="Jogdeo S."/>
            <person name="Krijgsveld J."/>
            <person name="Kriventseva E.V."/>
            <person name="Kultz D."/>
            <person name="Laforsch C."/>
            <person name="Lindquist E."/>
            <person name="Lopez J."/>
            <person name="Manak J.R."/>
            <person name="Muller J."/>
            <person name="Pangilinan J."/>
            <person name="Patwardhan R.P."/>
            <person name="Pitluck S."/>
            <person name="Pritham E.J."/>
            <person name="Rechtsteiner A."/>
            <person name="Rho M."/>
            <person name="Rogozin I.B."/>
            <person name="Sakarya O."/>
            <person name="Salamov A."/>
            <person name="Schaack S."/>
            <person name="Shapiro H."/>
            <person name="Shiga Y."/>
            <person name="Skalitzky C."/>
            <person name="Smith Z."/>
            <person name="Souvorov A."/>
            <person name="Sung W."/>
            <person name="Tang Z."/>
            <person name="Tsuchiya D."/>
            <person name="Tu H."/>
            <person name="Vos H."/>
            <person name="Wang M."/>
            <person name="Wolf Y.I."/>
            <person name="Yamagata H."/>
            <person name="Yamada T."/>
            <person name="Ye Y."/>
            <person name="Shaw J.R."/>
            <person name="Andrews J."/>
            <person name="Crease T.J."/>
            <person name="Tang H."/>
            <person name="Lucas S.M."/>
            <person name="Robertson H.M."/>
            <person name="Bork P."/>
            <person name="Koonin E.V."/>
            <person name="Zdobnov E.M."/>
            <person name="Grigoriev I.V."/>
            <person name="Lynch M."/>
            <person name="Boore J.L."/>
        </authorList>
    </citation>
    <scope>NUCLEOTIDE SEQUENCE [LARGE SCALE GENOMIC DNA]</scope>
</reference>
<sequence length="108" mass="11240">MERRSRHLLFAVLAVVLTVSASSMGGGLTTPDAAAGVAGATASGLFNIRPLSIFTGHCNASIARGATIWKPIPGVVDIFFPKVGKKNQFKQMAVVNPSNDDSSGKTHC</sequence>